<evidence type="ECO:0008006" key="3">
    <source>
        <dbReference type="Google" id="ProtNLM"/>
    </source>
</evidence>
<dbReference type="RefSeq" id="WP_379533633.1">
    <property type="nucleotide sequence ID" value="NZ_JBHSBI010000030.1"/>
</dbReference>
<proteinExistence type="predicted"/>
<sequence length="91" mass="10255">MTAIAVADQLQHELESHGITADVVNGYGLAVVSVWHGLLVWTNGDLFWWRTGWNDRRDRPVFASHSTADPNRAARRIAARYWDLRSAPDGL</sequence>
<evidence type="ECO:0000313" key="1">
    <source>
        <dbReference type="EMBL" id="MFC4013778.1"/>
    </source>
</evidence>
<evidence type="ECO:0000313" key="2">
    <source>
        <dbReference type="Proteomes" id="UP001595851"/>
    </source>
</evidence>
<dbReference type="Proteomes" id="UP001595851">
    <property type="component" value="Unassembled WGS sequence"/>
</dbReference>
<organism evidence="1 2">
    <name type="scientific">Nonomuraea purpurea</name>
    <dbReference type="NCBI Taxonomy" id="1849276"/>
    <lineage>
        <taxon>Bacteria</taxon>
        <taxon>Bacillati</taxon>
        <taxon>Actinomycetota</taxon>
        <taxon>Actinomycetes</taxon>
        <taxon>Streptosporangiales</taxon>
        <taxon>Streptosporangiaceae</taxon>
        <taxon>Nonomuraea</taxon>
    </lineage>
</organism>
<dbReference type="EMBL" id="JBHSBI010000030">
    <property type="protein sequence ID" value="MFC4013778.1"/>
    <property type="molecule type" value="Genomic_DNA"/>
</dbReference>
<keyword evidence="2" id="KW-1185">Reference proteome</keyword>
<gene>
    <name evidence="1" type="ORF">ACFOY2_41590</name>
</gene>
<accession>A0ABV8GLP1</accession>
<protein>
    <recommendedName>
        <fullName evidence="3">Immunity protein 35 domain-containing protein</fullName>
    </recommendedName>
</protein>
<comment type="caution">
    <text evidence="1">The sequence shown here is derived from an EMBL/GenBank/DDBJ whole genome shotgun (WGS) entry which is preliminary data.</text>
</comment>
<name>A0ABV8GLP1_9ACTN</name>
<reference evidence="2" key="1">
    <citation type="journal article" date="2019" name="Int. J. Syst. Evol. Microbiol.">
        <title>The Global Catalogue of Microorganisms (GCM) 10K type strain sequencing project: providing services to taxonomists for standard genome sequencing and annotation.</title>
        <authorList>
            <consortium name="The Broad Institute Genomics Platform"/>
            <consortium name="The Broad Institute Genome Sequencing Center for Infectious Disease"/>
            <person name="Wu L."/>
            <person name="Ma J."/>
        </authorList>
    </citation>
    <scope>NUCLEOTIDE SEQUENCE [LARGE SCALE GENOMIC DNA]</scope>
    <source>
        <strain evidence="2">TBRC 1276</strain>
    </source>
</reference>